<evidence type="ECO:0000256" key="1">
    <source>
        <dbReference type="ARBA" id="ARBA00001678"/>
    </source>
</evidence>
<dbReference type="EMBL" id="QJNS01000056">
    <property type="protein sequence ID" value="RYO90456.1"/>
    <property type="molecule type" value="Genomic_DNA"/>
</dbReference>
<keyword evidence="5" id="KW-0964">Secreted</keyword>
<dbReference type="Pfam" id="PF26410">
    <property type="entry name" value="GH5_mannosidase"/>
    <property type="match status" value="1"/>
</dbReference>
<dbReference type="InterPro" id="IPR045053">
    <property type="entry name" value="MAN-like"/>
</dbReference>
<sequence>MKYLQAGLVALALATSVAARAVSGESTGLSTRQSKFVTTAGTRFNIDGVTKYYAGTNSYWISFLTNNADVDLTLDQLAQSGLKILRIWGFNDVTSVPGGGTVYFQHLRAGGGSTINTGANGLQRLDYIVRAAERRGIKLIINFVNYWDDYGGMAAYVRVFGGSKSTWYTNTAAQTQYRAYIKAVVSRFVSSPAILAWELANEPRCNGCPTSVITKWAAETSAYVKSLDPNHLVTLGDEGFGLQGDGSYPYQFTEGIDFKANLAIKTLDFGTFHLYPSHWGTSFDWGNGWVQSHAAACKVAGKPCVFEEYGAPQNHCALQRPWQVTSVKSEGMAADLFWQLGTTLSTGRTHDDTFTIYVGDSDWKCLVTDHVAAIEAEPPKQPTQNTCLRLFERASKLIMEAVATLSLVCNVMTVIDFSITLIDIYRKLKSGTAPEPRIASDATHLSSLILGLRRNIDEFAAVRGPSSAAQTPLSTDAQQLQARDRLESIACGLLRDTNAVQEIFAHMTQKASSGGTLGRLVVATKFKFRYESKISTLEKRIQATQTILDTEFLTGICTTSQASAARLEQMYSTLSTDLQLFIARWAEGNRDMSKLISSEAEATRNHITLATEDIKDHVTSTVQADMSEREIKERRERLLQTL</sequence>
<dbReference type="InterPro" id="IPR001547">
    <property type="entry name" value="Glyco_hydro_5"/>
</dbReference>
<evidence type="ECO:0000256" key="2">
    <source>
        <dbReference type="ARBA" id="ARBA00004613"/>
    </source>
</evidence>
<proteinExistence type="inferred from homology"/>
<dbReference type="Proteomes" id="UP000294003">
    <property type="component" value="Unassembled WGS sequence"/>
</dbReference>
<comment type="similarity">
    <text evidence="3">Belongs to the glycosyl hydrolase 5 (cellulase A) family.</text>
</comment>
<feature type="domain" description="Glycoside hydrolase family 5" evidence="10">
    <location>
        <begin position="35"/>
        <end position="330"/>
    </location>
</feature>
<evidence type="ECO:0000256" key="3">
    <source>
        <dbReference type="ARBA" id="ARBA00005641"/>
    </source>
</evidence>
<evidence type="ECO:0000256" key="5">
    <source>
        <dbReference type="ARBA" id="ARBA00022525"/>
    </source>
</evidence>
<comment type="catalytic activity">
    <reaction evidence="1">
        <text>Random hydrolysis of (1-&gt;4)-beta-D-mannosidic linkages in mannans, galactomannans and glucomannans.</text>
        <dbReference type="EC" id="3.2.1.78"/>
    </reaction>
</comment>
<dbReference type="PANTHER" id="PTHR31451">
    <property type="match status" value="1"/>
</dbReference>
<keyword evidence="12" id="KW-1185">Reference proteome</keyword>
<keyword evidence="6 9" id="KW-0732">Signal</keyword>
<evidence type="ECO:0000256" key="9">
    <source>
        <dbReference type="SAM" id="SignalP"/>
    </source>
</evidence>
<evidence type="ECO:0000256" key="4">
    <source>
        <dbReference type="ARBA" id="ARBA00012706"/>
    </source>
</evidence>
<protein>
    <recommendedName>
        <fullName evidence="4">mannan endo-1,4-beta-mannosidase</fullName>
        <ecNumber evidence="4">3.2.1.78</ecNumber>
    </recommendedName>
</protein>
<evidence type="ECO:0000256" key="7">
    <source>
        <dbReference type="ARBA" id="ARBA00022801"/>
    </source>
</evidence>
<dbReference type="EC" id="3.2.1.78" evidence="4"/>
<dbReference type="InterPro" id="IPR017853">
    <property type="entry name" value="GH"/>
</dbReference>
<dbReference type="InterPro" id="IPR018087">
    <property type="entry name" value="Glyco_hydro_5_CS"/>
</dbReference>
<dbReference type="PANTHER" id="PTHR31451:SF39">
    <property type="entry name" value="MANNAN ENDO-1,4-BETA-MANNOSIDASE 1"/>
    <property type="match status" value="1"/>
</dbReference>
<accession>A0ABY0HCU3</accession>
<name>A0ABY0HCU3_9PEZI</name>
<evidence type="ECO:0000313" key="11">
    <source>
        <dbReference type="EMBL" id="RYO90456.1"/>
    </source>
</evidence>
<feature type="signal peptide" evidence="9">
    <location>
        <begin position="1"/>
        <end position="19"/>
    </location>
</feature>
<evidence type="ECO:0000256" key="8">
    <source>
        <dbReference type="ARBA" id="ARBA00023295"/>
    </source>
</evidence>
<evidence type="ECO:0000313" key="12">
    <source>
        <dbReference type="Proteomes" id="UP000294003"/>
    </source>
</evidence>
<dbReference type="PROSITE" id="PS00659">
    <property type="entry name" value="GLYCOSYL_HYDROL_F5"/>
    <property type="match status" value="1"/>
</dbReference>
<comment type="caution">
    <text evidence="11">The sequence shown here is derived from an EMBL/GenBank/DDBJ whole genome shotgun (WGS) entry which is preliminary data.</text>
</comment>
<gene>
    <name evidence="11" type="ORF">DL762_002660</name>
</gene>
<comment type="subcellular location">
    <subcellularLocation>
        <location evidence="2">Secreted</location>
    </subcellularLocation>
</comment>
<dbReference type="SUPFAM" id="SSF51445">
    <property type="entry name" value="(Trans)glycosidases"/>
    <property type="match status" value="1"/>
</dbReference>
<evidence type="ECO:0000256" key="6">
    <source>
        <dbReference type="ARBA" id="ARBA00022729"/>
    </source>
</evidence>
<reference evidence="11 12" key="1">
    <citation type="submission" date="2018-06" db="EMBL/GenBank/DDBJ databases">
        <title>Complete Genomes of Monosporascus.</title>
        <authorList>
            <person name="Robinson A.J."/>
            <person name="Natvig D.O."/>
        </authorList>
    </citation>
    <scope>NUCLEOTIDE SEQUENCE [LARGE SCALE GENOMIC DNA]</scope>
    <source>
        <strain evidence="11 12">CBS 609.92</strain>
    </source>
</reference>
<evidence type="ECO:0000259" key="10">
    <source>
        <dbReference type="Pfam" id="PF26410"/>
    </source>
</evidence>
<keyword evidence="8" id="KW-0326">Glycosidase</keyword>
<keyword evidence="7" id="KW-0378">Hydrolase</keyword>
<feature type="chain" id="PRO_5046092182" description="mannan endo-1,4-beta-mannosidase" evidence="9">
    <location>
        <begin position="20"/>
        <end position="642"/>
    </location>
</feature>
<organism evidence="11 12">
    <name type="scientific">Monosporascus cannonballus</name>
    <dbReference type="NCBI Taxonomy" id="155416"/>
    <lineage>
        <taxon>Eukaryota</taxon>
        <taxon>Fungi</taxon>
        <taxon>Dikarya</taxon>
        <taxon>Ascomycota</taxon>
        <taxon>Pezizomycotina</taxon>
        <taxon>Sordariomycetes</taxon>
        <taxon>Xylariomycetidae</taxon>
        <taxon>Xylariales</taxon>
        <taxon>Xylariales incertae sedis</taxon>
        <taxon>Monosporascus</taxon>
    </lineage>
</organism>
<dbReference type="Gene3D" id="3.20.20.80">
    <property type="entry name" value="Glycosidases"/>
    <property type="match status" value="1"/>
</dbReference>